<dbReference type="Gene3D" id="3.15.10.30">
    <property type="entry name" value="Haemolymph juvenile hormone binding protein"/>
    <property type="match status" value="1"/>
</dbReference>
<dbReference type="PANTHER" id="PTHR11008">
    <property type="entry name" value="PROTEIN TAKEOUT-LIKE PROTEIN"/>
    <property type="match status" value="1"/>
</dbReference>
<keyword evidence="1" id="KW-0732">Signal</keyword>
<organism evidence="4 5">
    <name type="scientific">Polypedilum vanderplanki</name>
    <name type="common">Sleeping chironomid midge</name>
    <dbReference type="NCBI Taxonomy" id="319348"/>
    <lineage>
        <taxon>Eukaryota</taxon>
        <taxon>Metazoa</taxon>
        <taxon>Ecdysozoa</taxon>
        <taxon>Arthropoda</taxon>
        <taxon>Hexapoda</taxon>
        <taxon>Insecta</taxon>
        <taxon>Pterygota</taxon>
        <taxon>Neoptera</taxon>
        <taxon>Endopterygota</taxon>
        <taxon>Diptera</taxon>
        <taxon>Nematocera</taxon>
        <taxon>Chironomoidea</taxon>
        <taxon>Chironomidae</taxon>
        <taxon>Chironominae</taxon>
        <taxon>Polypedilum</taxon>
        <taxon>Polypedilum</taxon>
    </lineage>
</organism>
<keyword evidence="5" id="KW-1185">Reference proteome</keyword>
<evidence type="ECO:0008006" key="6">
    <source>
        <dbReference type="Google" id="ProtNLM"/>
    </source>
</evidence>
<accession>A0A9J6CIA2</accession>
<dbReference type="InterPro" id="IPR010562">
    <property type="entry name" value="Haemolymph_juvenile_hormone-bd"/>
</dbReference>
<dbReference type="GO" id="GO:0007623">
    <property type="term" value="P:circadian rhythm"/>
    <property type="evidence" value="ECO:0007669"/>
    <property type="project" value="UniProtKB-ARBA"/>
</dbReference>
<proteinExistence type="inferred from homology"/>
<evidence type="ECO:0000256" key="2">
    <source>
        <dbReference type="ARBA" id="ARBA00023108"/>
    </source>
</evidence>
<sequence length="272" mass="31316">MHQIRIPVDLELKAIPKAIIYVSHLSAFPYPTTPYKRRCNENQIKANDIEKCNYGDSKCMIEKLNDVFQNKHKGYQQLLLLPTLDPLHINKMSLVQGAESSRVKIALHFNNIDMLGLSKAEVYKASGFNKASDLDMIEIRFKTPKLMIVGPYKANGRIVLLPLIGAGYSTLMLENVHFLMKFKAKIIEQNGKSHLQLNKSKMTFNTTRLYMNFTDLFNGNSELGKNMNKFINENWRDILDDLKRTIVQSFGDVFSTIINHIFNNFPYAEMFN</sequence>
<dbReference type="SMART" id="SM00700">
    <property type="entry name" value="JHBP"/>
    <property type="match status" value="1"/>
</dbReference>
<comment type="caution">
    <text evidence="4">The sequence shown here is derived from an EMBL/GenBank/DDBJ whole genome shotgun (WGS) entry which is preliminary data.</text>
</comment>
<dbReference type="EMBL" id="JADBJN010000001">
    <property type="protein sequence ID" value="KAG5681946.1"/>
    <property type="molecule type" value="Genomic_DNA"/>
</dbReference>
<evidence type="ECO:0000256" key="1">
    <source>
        <dbReference type="ARBA" id="ARBA00022729"/>
    </source>
</evidence>
<evidence type="ECO:0000313" key="4">
    <source>
        <dbReference type="EMBL" id="KAG5681946.1"/>
    </source>
</evidence>
<reference evidence="4" key="1">
    <citation type="submission" date="2021-03" db="EMBL/GenBank/DDBJ databases">
        <title>Chromosome level genome of the anhydrobiotic midge Polypedilum vanderplanki.</title>
        <authorList>
            <person name="Yoshida Y."/>
            <person name="Kikawada T."/>
            <person name="Gusev O."/>
        </authorList>
    </citation>
    <scope>NUCLEOTIDE SEQUENCE</scope>
    <source>
        <strain evidence="4">NIAS01</strain>
        <tissue evidence="4">Whole body or cell culture</tissue>
    </source>
</reference>
<evidence type="ECO:0000256" key="3">
    <source>
        <dbReference type="ARBA" id="ARBA00060902"/>
    </source>
</evidence>
<comment type="similarity">
    <text evidence="3">Belongs to the TO family.</text>
</comment>
<name>A0A9J6CIA2_POLVA</name>
<dbReference type="OrthoDB" id="8186595at2759"/>
<dbReference type="InterPro" id="IPR038606">
    <property type="entry name" value="To_sf"/>
</dbReference>
<protein>
    <recommendedName>
        <fullName evidence="6">Protein takeout-like protein</fullName>
    </recommendedName>
</protein>
<dbReference type="FunFam" id="3.15.10.30:FF:000001">
    <property type="entry name" value="Takeout-like protein 1"/>
    <property type="match status" value="1"/>
</dbReference>
<gene>
    <name evidence="4" type="ORF">PVAND_011347</name>
</gene>
<keyword evidence="2" id="KW-0090">Biological rhythms</keyword>
<dbReference type="Pfam" id="PF06585">
    <property type="entry name" value="JHBP"/>
    <property type="match status" value="1"/>
</dbReference>
<dbReference type="Proteomes" id="UP001107558">
    <property type="component" value="Chromosome 1"/>
</dbReference>
<dbReference type="PANTHER" id="PTHR11008:SF40">
    <property type="entry name" value="PROTEIN TAKEOUT"/>
    <property type="match status" value="1"/>
</dbReference>
<evidence type="ECO:0000313" key="5">
    <source>
        <dbReference type="Proteomes" id="UP001107558"/>
    </source>
</evidence>
<dbReference type="AlphaFoldDB" id="A0A9J6CIA2"/>
<dbReference type="GO" id="GO:0005615">
    <property type="term" value="C:extracellular space"/>
    <property type="evidence" value="ECO:0007669"/>
    <property type="project" value="TreeGrafter"/>
</dbReference>